<evidence type="ECO:0000313" key="1">
    <source>
        <dbReference type="EMBL" id="SDD58987.1"/>
    </source>
</evidence>
<name>A0A1G6W173_9PSEU</name>
<gene>
    <name evidence="1" type="ORF">SAMN05421630_11095</name>
</gene>
<dbReference type="EMBL" id="FMZE01000010">
    <property type="protein sequence ID" value="SDD58987.1"/>
    <property type="molecule type" value="Genomic_DNA"/>
</dbReference>
<keyword evidence="2" id="KW-1185">Reference proteome</keyword>
<evidence type="ECO:0000313" key="2">
    <source>
        <dbReference type="Proteomes" id="UP000199494"/>
    </source>
</evidence>
<reference evidence="1 2" key="1">
    <citation type="submission" date="2016-10" db="EMBL/GenBank/DDBJ databases">
        <authorList>
            <person name="de Groot N.N."/>
        </authorList>
    </citation>
    <scope>NUCLEOTIDE SEQUENCE [LARGE SCALE GENOMIC DNA]</scope>
    <source>
        <strain evidence="1 2">CGMCC 4.5506</strain>
    </source>
</reference>
<protein>
    <submittedName>
        <fullName evidence="1">Uncharacterized protein</fullName>
    </submittedName>
</protein>
<dbReference type="Proteomes" id="UP000199494">
    <property type="component" value="Unassembled WGS sequence"/>
</dbReference>
<proteinExistence type="predicted"/>
<organism evidence="1 2">
    <name type="scientific">Prauserella marina</name>
    <dbReference type="NCBI Taxonomy" id="530584"/>
    <lineage>
        <taxon>Bacteria</taxon>
        <taxon>Bacillati</taxon>
        <taxon>Actinomycetota</taxon>
        <taxon>Actinomycetes</taxon>
        <taxon>Pseudonocardiales</taxon>
        <taxon>Pseudonocardiaceae</taxon>
        <taxon>Prauserella</taxon>
    </lineage>
</organism>
<accession>A0A1G6W173</accession>
<dbReference type="AlphaFoldDB" id="A0A1G6W173"/>
<dbReference type="STRING" id="530584.SAMN05421630_11095"/>
<sequence>MFFNNLAKIAIVAFAAVYLGSLGAGSAKAESSRATQPAAAPVVCQPWESPHVTTSSLVPLFRYEGPVPNGRMVETGGRFGGEFCVSMSWSSPQQGQFYQRSDGQWVRAADARPL</sequence>